<keyword evidence="9" id="KW-1185">Reference proteome</keyword>
<dbReference type="InterPro" id="IPR009014">
    <property type="entry name" value="Transketo_C/PFOR_II"/>
</dbReference>
<dbReference type="PROSITE" id="PS51379">
    <property type="entry name" value="4FE4S_FER_2"/>
    <property type="match status" value="1"/>
</dbReference>
<keyword evidence="5" id="KW-0408">Iron</keyword>
<dbReference type="InterPro" id="IPR011766">
    <property type="entry name" value="TPP_enzyme_TPP-bd"/>
</dbReference>
<dbReference type="Gene3D" id="3.40.50.970">
    <property type="match status" value="1"/>
</dbReference>
<evidence type="ECO:0000313" key="8">
    <source>
        <dbReference type="EMBL" id="TCP25335.1"/>
    </source>
</evidence>
<evidence type="ECO:0000256" key="5">
    <source>
        <dbReference type="ARBA" id="ARBA00023004"/>
    </source>
</evidence>
<dbReference type="InterPro" id="IPR051457">
    <property type="entry name" value="2-oxoacid:Fd_oxidoreductase"/>
</dbReference>
<evidence type="ECO:0000256" key="1">
    <source>
        <dbReference type="ARBA" id="ARBA00022448"/>
    </source>
</evidence>
<dbReference type="NCBIfam" id="NF009588">
    <property type="entry name" value="PRK13029.1"/>
    <property type="match status" value="1"/>
</dbReference>
<keyword evidence="2" id="KW-0004">4Fe-4S</keyword>
<accession>A0A4R2NVA3</accession>
<gene>
    <name evidence="8" type="ORF">EV656_10384</name>
</gene>
<dbReference type="InterPro" id="IPR019752">
    <property type="entry name" value="Pyrv/ketoisovalerate_OxRed_cat"/>
</dbReference>
<dbReference type="Pfam" id="PF01558">
    <property type="entry name" value="POR"/>
    <property type="match status" value="1"/>
</dbReference>
<dbReference type="GO" id="GO:0030976">
    <property type="term" value="F:thiamine pyrophosphate binding"/>
    <property type="evidence" value="ECO:0007669"/>
    <property type="project" value="InterPro"/>
</dbReference>
<name>A0A4R2NVA3_RHOAD</name>
<dbReference type="PANTHER" id="PTHR48084">
    <property type="entry name" value="2-OXOGLUTARATE OXIDOREDUCTASE SUBUNIT KORB-RELATED"/>
    <property type="match status" value="1"/>
</dbReference>
<evidence type="ECO:0000256" key="6">
    <source>
        <dbReference type="ARBA" id="ARBA00023014"/>
    </source>
</evidence>
<evidence type="ECO:0000256" key="4">
    <source>
        <dbReference type="ARBA" id="ARBA00023002"/>
    </source>
</evidence>
<organism evidence="8 9">
    <name type="scientific">Rhodovulum adriaticum</name>
    <name type="common">Rhodopseudomonas adriatica</name>
    <dbReference type="NCBI Taxonomy" id="35804"/>
    <lineage>
        <taxon>Bacteria</taxon>
        <taxon>Pseudomonadati</taxon>
        <taxon>Pseudomonadota</taxon>
        <taxon>Alphaproteobacteria</taxon>
        <taxon>Rhodobacterales</taxon>
        <taxon>Paracoccaceae</taxon>
        <taxon>Rhodovulum</taxon>
    </lineage>
</organism>
<dbReference type="InterPro" id="IPR046667">
    <property type="entry name" value="DUF6537"/>
</dbReference>
<comment type="caution">
    <text evidence="8">The sequence shown here is derived from an EMBL/GenBank/DDBJ whole genome shotgun (WGS) entry which is preliminary data.</text>
</comment>
<dbReference type="GO" id="GO:0051539">
    <property type="term" value="F:4 iron, 4 sulfur cluster binding"/>
    <property type="evidence" value="ECO:0007669"/>
    <property type="project" value="UniProtKB-KW"/>
</dbReference>
<dbReference type="AlphaFoldDB" id="A0A4R2NVA3"/>
<dbReference type="EMBL" id="SLXL01000003">
    <property type="protein sequence ID" value="TCP25335.1"/>
    <property type="molecule type" value="Genomic_DNA"/>
</dbReference>
<dbReference type="SUPFAM" id="SSF52518">
    <property type="entry name" value="Thiamin diphosphate-binding fold (THDP-binding)"/>
    <property type="match status" value="2"/>
</dbReference>
<dbReference type="SUPFAM" id="SSF52922">
    <property type="entry name" value="TK C-terminal domain-like"/>
    <property type="match status" value="1"/>
</dbReference>
<sequence>MTRQDIQLQDRFDLAKSPVLLNGTQALVRLMLMQKARDRAAGLNTGGYVTGYRGSPLGAVDVQMARAQAELQAAEIRFQPGLNEDLAATALWGTQQAELRGEGKYDGVFGLWYGKGPGVDRSGDVMRHANMAGTSRNGGIIMAMGDDHTGESSTTCHQSDWAMVDAYMPVLSPAGVQEILDYGLYGFALSRFAGVWAGLKLMKDTVEVTSVVDGRPDRMSFVTPDFDMPEGGLSIRLGDHWVAQEARMLDYKRFAAEAFAHANRIDRRVWGKPGAKIGLVAAGKNWLDLVHALGLLGIDAAEAERLGITTYKVGQTWPLDMAGFAAFAEGLDLIVVVEEKRKLIEVQAKEAIFHDRRGRRIYGAQNDRGAELFPSRYALDPVMIAEKLGAILIEEGRGTDALRAALARVEESRRADNAEDLAARLPYFCAGCPHNSSTKLPEGSRAYAGIGCHIMAMWMDRETSGYTHMGAEGANWVGEAPFSTRDHVFQNMGDGTYNHSGRMAIHAAVAADTNITFKILYNDAVAMTGGQGNDGGLSPQQIVAELVAAGVKRVEVVYDEKEDLDTGSFPPGVVCHPRVELMQVQEKLREISGVTAIVYIQTCAAEKRRRRKRGSFPDPDTRVFINTDVCEGCGDCGVQSNCVAIVPVETDLGRKRAIDQSACNKDFSCLQGFCPSFVTLSGAKLRKQASAEVEIGALPDPTLPAIDGTHNLVITGVGGTGAVTIGAILAMAAHIDGKGAGMMEMAGLAQKGGAVHIHCRIANRPEDISAIGVATGEADAVIGGDLVVTAGAKTIGLMTTGRTGAVVNNHDIVTGAFTRDPEFRIPSDRLQVSLEARLKQRVQFLDATELARRLMGDTIFANMIVTGTAWQNGLIPVRFDAIDRAIQLNGAGVAGNRRAFEIGRWAALHSEEATRLVMSETLEKPKTPDQQIALRADHLRAYQSARLARRYRRLVDRAADPDLRLAIAKGYHKLLAYKDEYEVARLHLQTVEKARETFEGDFRVAWHLAPPFLPGKDASGRPSKRRFGAGMERLFRVLAGMRRLRGTPLDPFGWQGERKRERALIRQYEADMRELLGHLGPETLAPAIALAELPHSIRGFGPVKQAAEQEAAARRAELLAEIRAGGRKEGAAAA</sequence>
<protein>
    <submittedName>
        <fullName evidence="8">Indolepyruvate ferredoxin oxidoreductase</fullName>
    </submittedName>
</protein>
<feature type="domain" description="4Fe-4S ferredoxin-type" evidence="7">
    <location>
        <begin position="621"/>
        <end position="651"/>
    </location>
</feature>
<keyword evidence="3" id="KW-0249">Electron transport</keyword>
<dbReference type="InterPro" id="IPR029061">
    <property type="entry name" value="THDP-binding"/>
</dbReference>
<dbReference type="GO" id="GO:0044281">
    <property type="term" value="P:small molecule metabolic process"/>
    <property type="evidence" value="ECO:0007669"/>
    <property type="project" value="UniProtKB-ARBA"/>
</dbReference>
<keyword evidence="4" id="KW-0560">Oxidoreductase</keyword>
<dbReference type="Proteomes" id="UP000295733">
    <property type="component" value="Unassembled WGS sequence"/>
</dbReference>
<reference evidence="8 9" key="1">
    <citation type="submission" date="2019-03" db="EMBL/GenBank/DDBJ databases">
        <title>Genomic Encyclopedia of Type Strains, Phase IV (KMG-IV): sequencing the most valuable type-strain genomes for metagenomic binning, comparative biology and taxonomic classification.</title>
        <authorList>
            <person name="Goeker M."/>
        </authorList>
    </citation>
    <scope>NUCLEOTIDE SEQUENCE [LARGE SCALE GENOMIC DNA]</scope>
    <source>
        <strain evidence="8 9">DSM 2781</strain>
    </source>
</reference>
<evidence type="ECO:0000256" key="2">
    <source>
        <dbReference type="ARBA" id="ARBA00022485"/>
    </source>
</evidence>
<dbReference type="InterPro" id="IPR002869">
    <property type="entry name" value="Pyrv_flavodox_OxRed_cen"/>
</dbReference>
<dbReference type="Gene3D" id="3.40.920.10">
    <property type="entry name" value="Pyruvate-ferredoxin oxidoreductase, PFOR, domain III"/>
    <property type="match status" value="1"/>
</dbReference>
<dbReference type="Pfam" id="PF02775">
    <property type="entry name" value="TPP_enzyme_C"/>
    <property type="match status" value="1"/>
</dbReference>
<dbReference type="PANTHER" id="PTHR48084:SF3">
    <property type="entry name" value="SUBUNIT OF PYRUVATE:FLAVODOXIN OXIDOREDUCTASE"/>
    <property type="match status" value="1"/>
</dbReference>
<dbReference type="CDD" id="cd07034">
    <property type="entry name" value="TPP_PYR_PFOR_IOR-alpha_like"/>
    <property type="match status" value="1"/>
</dbReference>
<keyword evidence="1" id="KW-0813">Transport</keyword>
<dbReference type="SUPFAM" id="SSF53323">
    <property type="entry name" value="Pyruvate-ferredoxin oxidoreductase, PFOR, domain III"/>
    <property type="match status" value="1"/>
</dbReference>
<dbReference type="Pfam" id="PF20169">
    <property type="entry name" value="DUF6537"/>
    <property type="match status" value="1"/>
</dbReference>
<dbReference type="GO" id="GO:0045333">
    <property type="term" value="P:cellular respiration"/>
    <property type="evidence" value="ECO:0007669"/>
    <property type="project" value="UniProtKB-ARBA"/>
</dbReference>
<keyword evidence="2" id="KW-0479">Metal-binding</keyword>
<proteinExistence type="predicted"/>
<dbReference type="InterPro" id="IPR002880">
    <property type="entry name" value="Pyrv_Fd/Flavodoxin_OxRdtase_N"/>
</dbReference>
<keyword evidence="8" id="KW-0670">Pyruvate</keyword>
<dbReference type="InterPro" id="IPR017896">
    <property type="entry name" value="4Fe4S_Fe-S-bd"/>
</dbReference>
<dbReference type="NCBIfam" id="NF009589">
    <property type="entry name" value="PRK13030.1"/>
    <property type="match status" value="1"/>
</dbReference>
<evidence type="ECO:0000259" key="7">
    <source>
        <dbReference type="PROSITE" id="PS51379"/>
    </source>
</evidence>
<evidence type="ECO:0000256" key="3">
    <source>
        <dbReference type="ARBA" id="ARBA00022982"/>
    </source>
</evidence>
<dbReference type="GO" id="GO:0016625">
    <property type="term" value="F:oxidoreductase activity, acting on the aldehyde or oxo group of donors, iron-sulfur protein as acceptor"/>
    <property type="evidence" value="ECO:0007669"/>
    <property type="project" value="UniProtKB-ARBA"/>
</dbReference>
<keyword evidence="6" id="KW-0411">Iron-sulfur</keyword>
<dbReference type="OrthoDB" id="9803617at2"/>
<evidence type="ECO:0000313" key="9">
    <source>
        <dbReference type="Proteomes" id="UP000295733"/>
    </source>
</evidence>